<dbReference type="Gene3D" id="3.40.50.2000">
    <property type="entry name" value="Glycogen Phosphorylase B"/>
    <property type="match status" value="2"/>
</dbReference>
<dbReference type="PANTHER" id="PTHR12526:SF510">
    <property type="entry name" value="D-INOSITOL 3-PHOSPHATE GLYCOSYLTRANSFERASE"/>
    <property type="match status" value="1"/>
</dbReference>
<evidence type="ECO:0000259" key="3">
    <source>
        <dbReference type="Pfam" id="PF13439"/>
    </source>
</evidence>
<sequence length="379" mass="40657">MRRVILVRPRAEGGLLAHVRDEARVLARAGVHVVDAGESPCVDDATTHTAGPAVEHRHLAIASGASPLAALRARANLRVIIRDEHRRAQGEPLTVHAHGARAGALTALALMPGFRPRIRLVTTLHNRMPRTGVGAVIGRALFTLASRRSDLVLAVSPDLADAARASGARAVQRALIPAARPANCGPLRAFDGDVLEVLCVARLAPQKDLACLCEAVRLVEEQYPGCLRVKVAGEGPERTRLEELIEKHALPVELLGRVEDTRALMREAHVVVQTSVWEGQPVAIQEAIAEGAAIIATDAGGTRWVTGERIPLVAPANARELAERLIAFVPGHPGSEERLDELRAASRARAAELPTEEDLIAQLESALFTFTDDEENQHS</sequence>
<evidence type="ECO:0000313" key="4">
    <source>
        <dbReference type="EMBL" id="ATH96733.1"/>
    </source>
</evidence>
<proteinExistence type="predicted"/>
<evidence type="ECO:0000313" key="5">
    <source>
        <dbReference type="Proteomes" id="UP000815698"/>
    </source>
</evidence>
<keyword evidence="1" id="KW-0328">Glycosyltransferase</keyword>
<dbReference type="SUPFAM" id="SSF53756">
    <property type="entry name" value="UDP-Glycosyltransferase/glycogen phosphorylase"/>
    <property type="match status" value="1"/>
</dbReference>
<feature type="domain" description="Glycosyltransferase subfamily 4-like N-terminal" evidence="3">
    <location>
        <begin position="13"/>
        <end position="170"/>
    </location>
</feature>
<reference evidence="4 5" key="1">
    <citation type="journal article" date="2016" name="Int. J. Syst. Evol. Microbiol.">
        <title>Dermabacter jinjuensis sp. nov., a novel species of the genus Dermabacter isolated from a clinical specimen.</title>
        <authorList>
            <person name="Park Y.K."/>
            <person name="Lee K.M."/>
            <person name="Lee W.K."/>
            <person name="Cho M.J."/>
            <person name="Lee H.S."/>
            <person name="Cho Y.G."/>
            <person name="Lee Y.C."/>
            <person name="Lee W.K."/>
            <person name="Seong W.K."/>
            <person name="Hwang K.J."/>
        </authorList>
    </citation>
    <scope>NUCLEOTIDE SEQUENCE [LARGE SCALE GENOMIC DNA]</scope>
    <source>
        <strain evidence="4 5">32T</strain>
    </source>
</reference>
<evidence type="ECO:0000256" key="2">
    <source>
        <dbReference type="ARBA" id="ARBA00022679"/>
    </source>
</evidence>
<dbReference type="Pfam" id="PF13692">
    <property type="entry name" value="Glyco_trans_1_4"/>
    <property type="match status" value="1"/>
</dbReference>
<evidence type="ECO:0000256" key="1">
    <source>
        <dbReference type="ARBA" id="ARBA00022676"/>
    </source>
</evidence>
<keyword evidence="2 4" id="KW-0808">Transferase</keyword>
<dbReference type="InterPro" id="IPR028098">
    <property type="entry name" value="Glyco_trans_4-like_N"/>
</dbReference>
<protein>
    <submittedName>
        <fullName evidence="4">Glycosyl transferase</fullName>
    </submittedName>
</protein>
<dbReference type="GO" id="GO:0016740">
    <property type="term" value="F:transferase activity"/>
    <property type="evidence" value="ECO:0007669"/>
    <property type="project" value="UniProtKB-KW"/>
</dbReference>
<keyword evidence="5" id="KW-1185">Reference proteome</keyword>
<accession>A0ABN5DNB8</accession>
<dbReference type="RefSeq" id="WP_096883015.1">
    <property type="nucleotide sequence ID" value="NZ_CP023482.1"/>
</dbReference>
<dbReference type="PANTHER" id="PTHR12526">
    <property type="entry name" value="GLYCOSYLTRANSFERASE"/>
    <property type="match status" value="1"/>
</dbReference>
<dbReference type="EMBL" id="CP023482">
    <property type="protein sequence ID" value="ATH96733.1"/>
    <property type="molecule type" value="Genomic_DNA"/>
</dbReference>
<dbReference type="Pfam" id="PF13439">
    <property type="entry name" value="Glyco_transf_4"/>
    <property type="match status" value="1"/>
</dbReference>
<gene>
    <name evidence="4" type="ORF">COP05_06280</name>
</gene>
<dbReference type="Proteomes" id="UP000815698">
    <property type="component" value="Chromosome"/>
</dbReference>
<organism evidence="4 5">
    <name type="scientific">Dermabacter jinjuensis</name>
    <dbReference type="NCBI Taxonomy" id="1667168"/>
    <lineage>
        <taxon>Bacteria</taxon>
        <taxon>Bacillati</taxon>
        <taxon>Actinomycetota</taxon>
        <taxon>Actinomycetes</taxon>
        <taxon>Micrococcales</taxon>
        <taxon>Dermabacteraceae</taxon>
        <taxon>Dermabacter</taxon>
    </lineage>
</organism>
<name>A0ABN5DNB8_9MICO</name>